<gene>
    <name evidence="1" type="ORF">MRATA1EN1_LOCUS24738</name>
</gene>
<reference evidence="1" key="1">
    <citation type="submission" date="2023-04" db="EMBL/GenBank/DDBJ databases">
        <authorList>
            <consortium name="ELIXIR-Norway"/>
        </authorList>
    </citation>
    <scope>NUCLEOTIDE SEQUENCE [LARGE SCALE GENOMIC DNA]</scope>
</reference>
<accession>A0ABN8ZS65</accession>
<keyword evidence="2" id="KW-1185">Reference proteome</keyword>
<organism evidence="1 2">
    <name type="scientific">Rangifer tarandus platyrhynchus</name>
    <name type="common">Svalbard reindeer</name>
    <dbReference type="NCBI Taxonomy" id="3082113"/>
    <lineage>
        <taxon>Eukaryota</taxon>
        <taxon>Metazoa</taxon>
        <taxon>Chordata</taxon>
        <taxon>Craniata</taxon>
        <taxon>Vertebrata</taxon>
        <taxon>Euteleostomi</taxon>
        <taxon>Mammalia</taxon>
        <taxon>Eutheria</taxon>
        <taxon>Laurasiatheria</taxon>
        <taxon>Artiodactyla</taxon>
        <taxon>Ruminantia</taxon>
        <taxon>Pecora</taxon>
        <taxon>Cervidae</taxon>
        <taxon>Odocoileinae</taxon>
        <taxon>Rangifer</taxon>
    </lineage>
</organism>
<dbReference type="Proteomes" id="UP001176941">
    <property type="component" value="Chromosome 5"/>
</dbReference>
<evidence type="ECO:0000313" key="2">
    <source>
        <dbReference type="Proteomes" id="UP001176941"/>
    </source>
</evidence>
<sequence>MISDILMQIKGQKLVSSLISFWLNETISPSPVSSTGKGPLLLNHILPVFCVSPKSVSAGVCGGHRVQIVVFWEEVLRTFLDTELLVVPTCLYPETALYLQLCLWS</sequence>
<proteinExistence type="predicted"/>
<dbReference type="EMBL" id="OX459941">
    <property type="protein sequence ID" value="CAI9175776.1"/>
    <property type="molecule type" value="Genomic_DNA"/>
</dbReference>
<name>A0ABN8ZS65_RANTA</name>
<evidence type="ECO:0000313" key="1">
    <source>
        <dbReference type="EMBL" id="CAI9175776.1"/>
    </source>
</evidence>
<protein>
    <submittedName>
        <fullName evidence="1">Uncharacterized protein</fullName>
    </submittedName>
</protein>